<comment type="caution">
    <text evidence="10">The sequence shown here is derived from an EMBL/GenBank/DDBJ whole genome shotgun (WGS) entry which is preliminary data.</text>
</comment>
<dbReference type="SMART" id="SM00448">
    <property type="entry name" value="REC"/>
    <property type="match status" value="1"/>
</dbReference>
<evidence type="ECO:0000256" key="6">
    <source>
        <dbReference type="PROSITE-ProRule" id="PRU00169"/>
    </source>
</evidence>
<dbReference type="GO" id="GO:0006355">
    <property type="term" value="P:regulation of DNA-templated transcription"/>
    <property type="evidence" value="ECO:0007669"/>
    <property type="project" value="InterPro"/>
</dbReference>
<dbReference type="Gene3D" id="1.10.10.10">
    <property type="entry name" value="Winged helix-like DNA-binding domain superfamily/Winged helix DNA-binding domain"/>
    <property type="match status" value="1"/>
</dbReference>
<dbReference type="GO" id="GO:0000976">
    <property type="term" value="F:transcription cis-regulatory region binding"/>
    <property type="evidence" value="ECO:0007669"/>
    <property type="project" value="TreeGrafter"/>
</dbReference>
<evidence type="ECO:0000256" key="5">
    <source>
        <dbReference type="ARBA" id="ARBA00023163"/>
    </source>
</evidence>
<dbReference type="PANTHER" id="PTHR48111">
    <property type="entry name" value="REGULATOR OF RPOS"/>
    <property type="match status" value="1"/>
</dbReference>
<dbReference type="Pfam" id="PF00486">
    <property type="entry name" value="Trans_reg_C"/>
    <property type="match status" value="1"/>
</dbReference>
<feature type="modified residue" description="4-aspartylphosphate" evidence="6">
    <location>
        <position position="56"/>
    </location>
</feature>
<gene>
    <name evidence="10" type="ORF">CDV49_16520</name>
</gene>
<dbReference type="AlphaFoldDB" id="A0A212A885"/>
<dbReference type="InterPro" id="IPR001789">
    <property type="entry name" value="Sig_transdc_resp-reg_receiver"/>
</dbReference>
<evidence type="ECO:0000313" key="10">
    <source>
        <dbReference type="EMBL" id="OWJ75880.1"/>
    </source>
</evidence>
<organism evidence="10 11">
    <name type="scientific">Haematobacter genomosp. 1</name>
    <dbReference type="NCBI Taxonomy" id="366618"/>
    <lineage>
        <taxon>Bacteria</taxon>
        <taxon>Pseudomonadati</taxon>
        <taxon>Pseudomonadota</taxon>
        <taxon>Alphaproteobacteria</taxon>
        <taxon>Rhodobacterales</taxon>
        <taxon>Paracoccaceae</taxon>
        <taxon>Haematobacter</taxon>
    </lineage>
</organism>
<protein>
    <submittedName>
        <fullName evidence="10">DNA-binding response regulator</fullName>
    </submittedName>
</protein>
<evidence type="ECO:0000256" key="7">
    <source>
        <dbReference type="PROSITE-ProRule" id="PRU01091"/>
    </source>
</evidence>
<accession>A0A212A885</accession>
<keyword evidence="2" id="KW-0902">Two-component regulatory system</keyword>
<dbReference type="Gene3D" id="3.40.50.2300">
    <property type="match status" value="1"/>
</dbReference>
<keyword evidence="4 7" id="KW-0238">DNA-binding</keyword>
<evidence type="ECO:0000256" key="2">
    <source>
        <dbReference type="ARBA" id="ARBA00023012"/>
    </source>
</evidence>
<evidence type="ECO:0000256" key="1">
    <source>
        <dbReference type="ARBA" id="ARBA00022553"/>
    </source>
</evidence>
<keyword evidence="1 6" id="KW-0597">Phosphoprotein</keyword>
<keyword evidence="11" id="KW-1185">Reference proteome</keyword>
<dbReference type="GO" id="GO:0000156">
    <property type="term" value="F:phosphorelay response regulator activity"/>
    <property type="evidence" value="ECO:0007669"/>
    <property type="project" value="TreeGrafter"/>
</dbReference>
<reference evidence="10 11" key="1">
    <citation type="submission" date="2016-12" db="EMBL/GenBank/DDBJ databases">
        <title>Comparison of Traditional DNA-DNA Hybridization with In Silico Genomic Analysis.</title>
        <authorList>
            <person name="Nicholson A.C."/>
            <person name="Humrighouse B.W."/>
            <person name="Graziano J."/>
            <person name="Lasker B."/>
            <person name="Whitney A.M."/>
            <person name="Mcquiston J.R."/>
        </authorList>
    </citation>
    <scope>NUCLEOTIDE SEQUENCE [LARGE SCALE GENOMIC DNA]</scope>
    <source>
        <strain evidence="10 11">H2240</strain>
    </source>
</reference>
<evidence type="ECO:0000313" key="11">
    <source>
        <dbReference type="Proteomes" id="UP000196878"/>
    </source>
</evidence>
<dbReference type="OrthoDB" id="9802426at2"/>
<feature type="domain" description="Response regulatory" evidence="8">
    <location>
        <begin position="7"/>
        <end position="120"/>
    </location>
</feature>
<proteinExistence type="predicted"/>
<dbReference type="InterPro" id="IPR011006">
    <property type="entry name" value="CheY-like_superfamily"/>
</dbReference>
<keyword evidence="3" id="KW-0805">Transcription regulation</keyword>
<evidence type="ECO:0000259" key="9">
    <source>
        <dbReference type="PROSITE" id="PS51755"/>
    </source>
</evidence>
<keyword evidence="5" id="KW-0804">Transcription</keyword>
<evidence type="ECO:0000256" key="4">
    <source>
        <dbReference type="ARBA" id="ARBA00023125"/>
    </source>
</evidence>
<dbReference type="InterPro" id="IPR036388">
    <property type="entry name" value="WH-like_DNA-bd_sf"/>
</dbReference>
<evidence type="ECO:0000256" key="3">
    <source>
        <dbReference type="ARBA" id="ARBA00023015"/>
    </source>
</evidence>
<dbReference type="SMART" id="SM00862">
    <property type="entry name" value="Trans_reg_C"/>
    <property type="match status" value="1"/>
</dbReference>
<dbReference type="Pfam" id="PF00072">
    <property type="entry name" value="Response_reg"/>
    <property type="match status" value="1"/>
</dbReference>
<dbReference type="CDD" id="cd00383">
    <property type="entry name" value="trans_reg_C"/>
    <property type="match status" value="1"/>
</dbReference>
<dbReference type="GO" id="GO:0005829">
    <property type="term" value="C:cytosol"/>
    <property type="evidence" value="ECO:0007669"/>
    <property type="project" value="TreeGrafter"/>
</dbReference>
<dbReference type="InterPro" id="IPR039420">
    <property type="entry name" value="WalR-like"/>
</dbReference>
<feature type="domain" description="OmpR/PhoB-type" evidence="9">
    <location>
        <begin position="127"/>
        <end position="223"/>
    </location>
</feature>
<dbReference type="EMBL" id="NIPW01000034">
    <property type="protein sequence ID" value="OWJ75880.1"/>
    <property type="molecule type" value="Genomic_DNA"/>
</dbReference>
<dbReference type="PROSITE" id="PS51755">
    <property type="entry name" value="OMPR_PHOB"/>
    <property type="match status" value="1"/>
</dbReference>
<name>A0A212A885_9RHOB</name>
<dbReference type="RefSeq" id="WP_088216503.1">
    <property type="nucleotide sequence ID" value="NZ_NIPW01000034.1"/>
</dbReference>
<dbReference type="InterPro" id="IPR001867">
    <property type="entry name" value="OmpR/PhoB-type_DNA-bd"/>
</dbReference>
<dbReference type="PANTHER" id="PTHR48111:SF21">
    <property type="entry name" value="DNA-BINDING DUAL MASTER TRANSCRIPTIONAL REGULATOR RPAA"/>
    <property type="match status" value="1"/>
</dbReference>
<dbReference type="SUPFAM" id="SSF52172">
    <property type="entry name" value="CheY-like"/>
    <property type="match status" value="1"/>
</dbReference>
<dbReference type="Proteomes" id="UP000196878">
    <property type="component" value="Unassembled WGS sequence"/>
</dbReference>
<evidence type="ECO:0000259" key="8">
    <source>
        <dbReference type="PROSITE" id="PS50110"/>
    </source>
</evidence>
<sequence>MAAAGERIALVDDDRHMLISLGRLLERDGFVVERYADGRVALAAFGRQPPDLAVMDIGMPRIDGLCLLRRVRRRSRLPVIFLTGCDGEAAEADALRLGADDFLRKPVSPPLLSLRIRAVLRRHVPEGDMLVRGGLDLDRATRLARWNGAPVPLTTREFAILDRLASHPGHLRTREELLDTSGAGGAERAIDSHIKRIRQKFRAVDPAFAAIRTLYGEGYRFSSG</sequence>
<dbReference type="PROSITE" id="PS50110">
    <property type="entry name" value="RESPONSE_REGULATORY"/>
    <property type="match status" value="1"/>
</dbReference>
<dbReference type="GO" id="GO:0032993">
    <property type="term" value="C:protein-DNA complex"/>
    <property type="evidence" value="ECO:0007669"/>
    <property type="project" value="TreeGrafter"/>
</dbReference>
<feature type="DNA-binding region" description="OmpR/PhoB-type" evidence="7">
    <location>
        <begin position="127"/>
        <end position="223"/>
    </location>
</feature>